<evidence type="ECO:0000256" key="1">
    <source>
        <dbReference type="SAM" id="Phobius"/>
    </source>
</evidence>
<sequence>MFKIKLDHVTKIYTLFGLAVLSAVLHNAVYAFSGTEEPVFFILALIFVLAFTMAVIHEIILIIEKRAPANTWKLGFLGFFGLVGLIPSFGSGFLGFFGFFGLLSFFERKK</sequence>
<accession>A0A2J0Q716</accession>
<dbReference type="AlphaFoldDB" id="A0A2J0Q716"/>
<name>A0A2J0Q716_9BACT</name>
<dbReference type="EMBL" id="PCXQ01000005">
    <property type="protein sequence ID" value="PJE50747.1"/>
    <property type="molecule type" value="Genomic_DNA"/>
</dbReference>
<feature type="transmembrane region" description="Helical" evidence="1">
    <location>
        <begin position="75"/>
        <end position="106"/>
    </location>
</feature>
<proteinExistence type="predicted"/>
<reference evidence="2 3" key="1">
    <citation type="submission" date="2017-09" db="EMBL/GenBank/DDBJ databases">
        <title>Depth-based differentiation of microbial function through sediment-hosted aquifers and enrichment of novel symbionts in the deep terrestrial subsurface.</title>
        <authorList>
            <person name="Probst A.J."/>
            <person name="Ladd B."/>
            <person name="Jarett J.K."/>
            <person name="Geller-Mcgrath D.E."/>
            <person name="Sieber C.M."/>
            <person name="Emerson J.B."/>
            <person name="Anantharaman K."/>
            <person name="Thomas B.C."/>
            <person name="Malmstrom R."/>
            <person name="Stieglmeier M."/>
            <person name="Klingl A."/>
            <person name="Woyke T."/>
            <person name="Ryan C.M."/>
            <person name="Banfield J.F."/>
        </authorList>
    </citation>
    <scope>NUCLEOTIDE SEQUENCE [LARGE SCALE GENOMIC DNA]</scope>
    <source>
        <strain evidence="2">CG10_big_fil_rev_8_21_14_0_10_36_16</strain>
    </source>
</reference>
<evidence type="ECO:0000313" key="2">
    <source>
        <dbReference type="EMBL" id="PJE50747.1"/>
    </source>
</evidence>
<organism evidence="2 3">
    <name type="scientific">Candidatus Yanofskybacteria bacterium CG10_big_fil_rev_8_21_14_0_10_36_16</name>
    <dbReference type="NCBI Taxonomy" id="1975096"/>
    <lineage>
        <taxon>Bacteria</taxon>
        <taxon>Candidatus Yanofskyibacteriota</taxon>
    </lineage>
</organism>
<gene>
    <name evidence="2" type="ORF">COV29_03375</name>
</gene>
<feature type="transmembrane region" description="Helical" evidence="1">
    <location>
        <begin position="39"/>
        <end position="63"/>
    </location>
</feature>
<dbReference type="Proteomes" id="UP000228496">
    <property type="component" value="Unassembled WGS sequence"/>
</dbReference>
<evidence type="ECO:0000313" key="3">
    <source>
        <dbReference type="Proteomes" id="UP000228496"/>
    </source>
</evidence>
<feature type="transmembrane region" description="Helical" evidence="1">
    <location>
        <begin position="12"/>
        <end position="33"/>
    </location>
</feature>
<keyword evidence="1" id="KW-0812">Transmembrane</keyword>
<keyword evidence="1" id="KW-0472">Membrane</keyword>
<keyword evidence="1" id="KW-1133">Transmembrane helix</keyword>
<protein>
    <submittedName>
        <fullName evidence="2">Uncharacterized protein</fullName>
    </submittedName>
</protein>
<comment type="caution">
    <text evidence="2">The sequence shown here is derived from an EMBL/GenBank/DDBJ whole genome shotgun (WGS) entry which is preliminary data.</text>
</comment>